<dbReference type="Gene3D" id="1.10.12.10">
    <property type="entry name" value="Lyase 2-enoyl-coa Hydratase, Chain A, domain 2"/>
    <property type="match status" value="1"/>
</dbReference>
<dbReference type="GO" id="GO:0016853">
    <property type="term" value="F:isomerase activity"/>
    <property type="evidence" value="ECO:0007669"/>
    <property type="project" value="UniProtKB-KW"/>
</dbReference>
<comment type="similarity">
    <text evidence="2">Belongs to the enoyl-CoA hydratase/isomerase family.</text>
</comment>
<dbReference type="RefSeq" id="WP_123212082.1">
    <property type="nucleotide sequence ID" value="NZ_RJVO01000005.1"/>
</dbReference>
<dbReference type="InterPro" id="IPR045002">
    <property type="entry name" value="Ech1-like"/>
</dbReference>
<dbReference type="InterPro" id="IPR014748">
    <property type="entry name" value="Enoyl-CoA_hydra_C"/>
</dbReference>
<gene>
    <name evidence="6" type="ORF">ED208_11650</name>
</gene>
<dbReference type="Pfam" id="PF00378">
    <property type="entry name" value="ECH_1"/>
    <property type="match status" value="1"/>
</dbReference>
<dbReference type="Gene3D" id="3.90.226.10">
    <property type="entry name" value="2-enoyl-CoA Hydratase, Chain A, domain 1"/>
    <property type="match status" value="1"/>
</dbReference>
<dbReference type="GO" id="GO:0006631">
    <property type="term" value="P:fatty acid metabolic process"/>
    <property type="evidence" value="ECO:0007669"/>
    <property type="project" value="UniProtKB-KW"/>
</dbReference>
<dbReference type="EMBL" id="RJVO01000005">
    <property type="protein sequence ID" value="ROH89060.1"/>
    <property type="molecule type" value="Genomic_DNA"/>
</dbReference>
<keyword evidence="5" id="KW-0413">Isomerase</keyword>
<organism evidence="6 7">
    <name type="scientific">Stagnimonas aquatica</name>
    <dbReference type="NCBI Taxonomy" id="2689987"/>
    <lineage>
        <taxon>Bacteria</taxon>
        <taxon>Pseudomonadati</taxon>
        <taxon>Pseudomonadota</taxon>
        <taxon>Gammaproteobacteria</taxon>
        <taxon>Nevskiales</taxon>
        <taxon>Nevskiaceae</taxon>
        <taxon>Stagnimonas</taxon>
    </lineage>
</organism>
<reference evidence="6 7" key="1">
    <citation type="submission" date="2018-10" db="EMBL/GenBank/DDBJ databases">
        <authorList>
            <person name="Chen W.-M."/>
        </authorList>
    </citation>
    <scope>NUCLEOTIDE SEQUENCE [LARGE SCALE GENOMIC DNA]</scope>
    <source>
        <strain evidence="6 7">THS-13</strain>
    </source>
</reference>
<dbReference type="PANTHER" id="PTHR43149:SF1">
    <property type="entry name" value="DELTA(3,5)-DELTA(2,4)-DIENOYL-COA ISOMERASE, MITOCHONDRIAL"/>
    <property type="match status" value="1"/>
</dbReference>
<accession>A0A3N0V8D5</accession>
<name>A0A3N0V8D5_9GAMM</name>
<evidence type="ECO:0000256" key="1">
    <source>
        <dbReference type="ARBA" id="ARBA00005005"/>
    </source>
</evidence>
<keyword evidence="3" id="KW-0276">Fatty acid metabolism</keyword>
<evidence type="ECO:0000256" key="2">
    <source>
        <dbReference type="ARBA" id="ARBA00005254"/>
    </source>
</evidence>
<keyword evidence="4" id="KW-0443">Lipid metabolism</keyword>
<evidence type="ECO:0000256" key="4">
    <source>
        <dbReference type="ARBA" id="ARBA00023098"/>
    </source>
</evidence>
<comment type="pathway">
    <text evidence="1">Lipid metabolism; fatty acid beta-oxidation.</text>
</comment>
<keyword evidence="6" id="KW-0456">Lyase</keyword>
<keyword evidence="7" id="KW-1185">Reference proteome</keyword>
<dbReference type="SUPFAM" id="SSF52096">
    <property type="entry name" value="ClpP/crotonase"/>
    <property type="match status" value="1"/>
</dbReference>
<dbReference type="NCBIfam" id="NF005126">
    <property type="entry name" value="PRK06563.1"/>
    <property type="match status" value="1"/>
</dbReference>
<dbReference type="InterPro" id="IPR001753">
    <property type="entry name" value="Enoyl-CoA_hydra/iso"/>
</dbReference>
<evidence type="ECO:0000256" key="3">
    <source>
        <dbReference type="ARBA" id="ARBA00022832"/>
    </source>
</evidence>
<dbReference type="InterPro" id="IPR029045">
    <property type="entry name" value="ClpP/crotonase-like_dom_sf"/>
</dbReference>
<comment type="caution">
    <text evidence="6">The sequence shown here is derived from an EMBL/GenBank/DDBJ whole genome shotgun (WGS) entry which is preliminary data.</text>
</comment>
<dbReference type="PANTHER" id="PTHR43149">
    <property type="entry name" value="ENOYL-COA HYDRATASE"/>
    <property type="match status" value="1"/>
</dbReference>
<dbReference type="InParanoid" id="A0A3N0V8D5"/>
<evidence type="ECO:0000256" key="5">
    <source>
        <dbReference type="ARBA" id="ARBA00023235"/>
    </source>
</evidence>
<dbReference type="GO" id="GO:0004300">
    <property type="term" value="F:enoyl-CoA hydratase activity"/>
    <property type="evidence" value="ECO:0007669"/>
    <property type="project" value="UniProtKB-EC"/>
</dbReference>
<dbReference type="CDD" id="cd06558">
    <property type="entry name" value="crotonase-like"/>
    <property type="match status" value="1"/>
</dbReference>
<dbReference type="Proteomes" id="UP000282106">
    <property type="component" value="Unassembled WGS sequence"/>
</dbReference>
<evidence type="ECO:0000313" key="7">
    <source>
        <dbReference type="Proteomes" id="UP000282106"/>
    </source>
</evidence>
<protein>
    <submittedName>
        <fullName evidence="6">Enoyl-CoA hydratase</fullName>
        <ecNumber evidence="6">4.2.1.17</ecNumber>
    </submittedName>
</protein>
<dbReference type="EC" id="4.2.1.17" evidence="6"/>
<sequence>MNEPKLSVERQGHLLLMGFNRPAKRNAMDVDLYKALCLAYAELDSNPELRCGVLFGHGEHFTAGLDLPQWAPIFAGGQWPIVPEGGIEPFGIDESRRCRKPVVVAARGVSFTVAVELMLAADVRIAAPDARFGQLEVQRGFYACGGATVRLAREVGWGHAMKILLGGQEFSGEEAYRIGLVQELAPAEQVLERAIAQAEIIARQAPLGVQASLRLARLARSQGDLAGLAAMLPELVPIMQSEDSREAVRAFSERRPPVFVGR</sequence>
<evidence type="ECO:0000313" key="6">
    <source>
        <dbReference type="EMBL" id="ROH89060.1"/>
    </source>
</evidence>
<dbReference type="AlphaFoldDB" id="A0A3N0V8D5"/>
<proteinExistence type="inferred from homology"/>